<keyword evidence="4" id="KW-1133">Transmembrane helix</keyword>
<dbReference type="Proteomes" id="UP001107558">
    <property type="component" value="Chromosome 3"/>
</dbReference>
<dbReference type="SUPFAM" id="SSF53756">
    <property type="entry name" value="UDP-Glycosyltransferase/glycogen phosphorylase"/>
    <property type="match status" value="1"/>
</dbReference>
<feature type="transmembrane region" description="Helical" evidence="4">
    <location>
        <begin position="6"/>
        <end position="28"/>
    </location>
</feature>
<dbReference type="Pfam" id="PF00201">
    <property type="entry name" value="UDPGT"/>
    <property type="match status" value="1"/>
</dbReference>
<keyword evidence="4" id="KW-0472">Membrane</keyword>
<evidence type="ECO:0000313" key="6">
    <source>
        <dbReference type="Proteomes" id="UP001107558"/>
    </source>
</evidence>
<organism evidence="5 6">
    <name type="scientific">Polypedilum vanderplanki</name>
    <name type="common">Sleeping chironomid midge</name>
    <dbReference type="NCBI Taxonomy" id="319348"/>
    <lineage>
        <taxon>Eukaryota</taxon>
        <taxon>Metazoa</taxon>
        <taxon>Ecdysozoa</taxon>
        <taxon>Arthropoda</taxon>
        <taxon>Hexapoda</taxon>
        <taxon>Insecta</taxon>
        <taxon>Pterygota</taxon>
        <taxon>Neoptera</taxon>
        <taxon>Endopterygota</taxon>
        <taxon>Diptera</taxon>
        <taxon>Nematocera</taxon>
        <taxon>Chironomoidea</taxon>
        <taxon>Chironomidae</taxon>
        <taxon>Chironominae</taxon>
        <taxon>Polypedilum</taxon>
        <taxon>Polypedilum</taxon>
    </lineage>
</organism>
<name>A0A9J6BV79_POLVA</name>
<keyword evidence="2" id="KW-0328">Glycosyltransferase</keyword>
<keyword evidence="3" id="KW-0808">Transferase</keyword>
<dbReference type="EMBL" id="JADBJN010000003">
    <property type="protein sequence ID" value="KAG5673616.1"/>
    <property type="molecule type" value="Genomic_DNA"/>
</dbReference>
<evidence type="ECO:0000256" key="4">
    <source>
        <dbReference type="SAM" id="Phobius"/>
    </source>
</evidence>
<evidence type="ECO:0000256" key="2">
    <source>
        <dbReference type="ARBA" id="ARBA00022676"/>
    </source>
</evidence>
<gene>
    <name evidence="5" type="ORF">PVAND_003645</name>
</gene>
<accession>A0A9J6BV79</accession>
<sequence>MKFLKYLIYFLGLFFVNSTNGLNILAIFPLSMKSHYAIGFSIVKSLLDVGHNVTAISTLKPDKQIENYQIISIPDVMEEFKEQEPNPFEFIHMPIIMSMLMMPKFGIDMVNSVMKSEELHMFLKSNDKFDICIMELFGDEALLGIPEKFDCILLLYMTFDSFVWSDNIVGNQSPGSYVPNPYLHYTDKMTYMERVWNEFVNLFDKTLYYGYHLPRQRELYNKYFPNAKRTFDEMYRNSSIIFINNHVSHSFPRPHQPTQIEIGGIHQTDGAILFSMGSYIDGTDWPLEKRDAFIKVFGKLKQKVIWRYSNETLP</sequence>
<reference evidence="5" key="1">
    <citation type="submission" date="2021-03" db="EMBL/GenBank/DDBJ databases">
        <title>Chromosome level genome of the anhydrobiotic midge Polypedilum vanderplanki.</title>
        <authorList>
            <person name="Yoshida Y."/>
            <person name="Kikawada T."/>
            <person name="Gusev O."/>
        </authorList>
    </citation>
    <scope>NUCLEOTIDE SEQUENCE</scope>
    <source>
        <strain evidence="5">NIAS01</strain>
        <tissue evidence="5">Whole body or cell culture</tissue>
    </source>
</reference>
<keyword evidence="4" id="KW-0812">Transmembrane</keyword>
<proteinExistence type="inferred from homology"/>
<comment type="similarity">
    <text evidence="1">Belongs to the UDP-glycosyltransferase family.</text>
</comment>
<dbReference type="AlphaFoldDB" id="A0A9J6BV79"/>
<keyword evidence="6" id="KW-1185">Reference proteome</keyword>
<dbReference type="GO" id="GO:0008194">
    <property type="term" value="F:UDP-glycosyltransferase activity"/>
    <property type="evidence" value="ECO:0007669"/>
    <property type="project" value="InterPro"/>
</dbReference>
<evidence type="ECO:0008006" key="7">
    <source>
        <dbReference type="Google" id="ProtNLM"/>
    </source>
</evidence>
<dbReference type="PANTHER" id="PTHR48043:SF159">
    <property type="entry name" value="EG:EG0003.4 PROTEIN-RELATED"/>
    <property type="match status" value="1"/>
</dbReference>
<evidence type="ECO:0000313" key="5">
    <source>
        <dbReference type="EMBL" id="KAG5673616.1"/>
    </source>
</evidence>
<dbReference type="PANTHER" id="PTHR48043">
    <property type="entry name" value="EG:EG0003.4 PROTEIN-RELATED"/>
    <property type="match status" value="1"/>
</dbReference>
<protein>
    <recommendedName>
        <fullName evidence="7">UDP-glucuronosyltransferase</fullName>
    </recommendedName>
</protein>
<comment type="caution">
    <text evidence="5">The sequence shown here is derived from an EMBL/GenBank/DDBJ whole genome shotgun (WGS) entry which is preliminary data.</text>
</comment>
<evidence type="ECO:0000256" key="1">
    <source>
        <dbReference type="ARBA" id="ARBA00009995"/>
    </source>
</evidence>
<evidence type="ECO:0000256" key="3">
    <source>
        <dbReference type="ARBA" id="ARBA00022679"/>
    </source>
</evidence>
<dbReference type="InterPro" id="IPR050271">
    <property type="entry name" value="UDP-glycosyltransferase"/>
</dbReference>
<dbReference type="InterPro" id="IPR002213">
    <property type="entry name" value="UDP_glucos_trans"/>
</dbReference>
<dbReference type="OrthoDB" id="5835829at2759"/>